<dbReference type="PRINTS" id="PR00278">
    <property type="entry name" value="PANCHORMONE"/>
</dbReference>
<comment type="subcellular location">
    <subcellularLocation>
        <location evidence="1">Secreted</location>
    </subcellularLocation>
</comment>
<dbReference type="Pfam" id="PF00159">
    <property type="entry name" value="Hormone_3"/>
    <property type="match status" value="1"/>
</dbReference>
<reference evidence="11" key="1">
    <citation type="submission" date="2025-08" db="UniProtKB">
        <authorList>
            <consortium name="RefSeq"/>
        </authorList>
    </citation>
    <scope>IDENTIFICATION</scope>
</reference>
<dbReference type="CDD" id="cd00126">
    <property type="entry name" value="PAH"/>
    <property type="match status" value="1"/>
</dbReference>
<proteinExistence type="inferred from homology"/>
<dbReference type="InterPro" id="IPR020392">
    <property type="entry name" value="Pancreatic_hormone-like_CS"/>
</dbReference>
<name>A0ABM0ICH4_ECHTE</name>
<comment type="function">
    <text evidence="5">This gut peptide inhibits exocrine pancreatic secretion, has a vasoconstrictory action and inhibitis jejunal and colonic mobility.</text>
</comment>
<evidence type="ECO:0000256" key="7">
    <source>
        <dbReference type="ARBA" id="ARBA00042666"/>
    </source>
</evidence>
<dbReference type="Proteomes" id="UP000694863">
    <property type="component" value="Unplaced"/>
</dbReference>
<keyword evidence="10" id="KW-1185">Reference proteome</keyword>
<gene>
    <name evidence="11" type="primary">PYY</name>
</gene>
<keyword evidence="9" id="KW-0732">Signal</keyword>
<evidence type="ECO:0000256" key="9">
    <source>
        <dbReference type="SAM" id="SignalP"/>
    </source>
</evidence>
<evidence type="ECO:0000256" key="8">
    <source>
        <dbReference type="RuleBase" id="RU000656"/>
    </source>
</evidence>
<feature type="chain" id="PRO_5046922192" description="Peptide YY" evidence="9">
    <location>
        <begin position="31"/>
        <end position="90"/>
    </location>
</feature>
<dbReference type="InterPro" id="IPR001955">
    <property type="entry name" value="Pancreatic_hormone-like"/>
</dbReference>
<evidence type="ECO:0000256" key="5">
    <source>
        <dbReference type="ARBA" id="ARBA00037595"/>
    </source>
</evidence>
<evidence type="ECO:0000313" key="10">
    <source>
        <dbReference type="Proteomes" id="UP000694863"/>
    </source>
</evidence>
<dbReference type="RefSeq" id="XP_004696935.1">
    <property type="nucleotide sequence ID" value="XM_004696878.2"/>
</dbReference>
<protein>
    <recommendedName>
        <fullName evidence="6">Peptide YY</fullName>
    </recommendedName>
    <alternativeName>
        <fullName evidence="7">Peptide tyrosine tyrosine</fullName>
    </alternativeName>
</protein>
<evidence type="ECO:0000256" key="3">
    <source>
        <dbReference type="ARBA" id="ARBA00022525"/>
    </source>
</evidence>
<evidence type="ECO:0000313" key="11">
    <source>
        <dbReference type="RefSeq" id="XP_004696935.1"/>
    </source>
</evidence>
<organism evidence="10 11">
    <name type="scientific">Echinops telfairi</name>
    <name type="common">Lesser hedgehog tenrec</name>
    <dbReference type="NCBI Taxonomy" id="9371"/>
    <lineage>
        <taxon>Eukaryota</taxon>
        <taxon>Metazoa</taxon>
        <taxon>Chordata</taxon>
        <taxon>Craniata</taxon>
        <taxon>Vertebrata</taxon>
        <taxon>Euteleostomi</taxon>
        <taxon>Mammalia</taxon>
        <taxon>Eutheria</taxon>
        <taxon>Afrotheria</taxon>
        <taxon>Tenrecidae</taxon>
        <taxon>Tenrecinae</taxon>
        <taxon>Echinops</taxon>
    </lineage>
</organism>
<comment type="similarity">
    <text evidence="2 8">Belongs to the NPY family.</text>
</comment>
<feature type="signal peptide" evidence="9">
    <location>
        <begin position="1"/>
        <end position="30"/>
    </location>
</feature>
<dbReference type="PROSITE" id="PS50276">
    <property type="entry name" value="PANCREATIC_HORMONE_2"/>
    <property type="match status" value="1"/>
</dbReference>
<accession>A0ABM0ICH4</accession>
<dbReference type="PANTHER" id="PTHR10533:SF14">
    <property type="entry name" value="PEPTIDE YY-RELATED"/>
    <property type="match status" value="1"/>
</dbReference>
<sequence>MVSGRRPWAAEVTVLLGLLACLGAMVGVYSAKPEPPGEGASPEELSRYYTLLRHYLNQLTRQRYGKRDIPEALLSKLLYPEDSERPVGSR</sequence>
<evidence type="ECO:0000256" key="4">
    <source>
        <dbReference type="ARBA" id="ARBA00022815"/>
    </source>
</evidence>
<dbReference type="PROSITE" id="PS00265">
    <property type="entry name" value="PANCREATIC_HORMONE_1"/>
    <property type="match status" value="1"/>
</dbReference>
<keyword evidence="4" id="KW-0027">Amidation</keyword>
<keyword evidence="3" id="KW-0964">Secreted</keyword>
<dbReference type="GeneID" id="101638100"/>
<evidence type="ECO:0000256" key="1">
    <source>
        <dbReference type="ARBA" id="ARBA00004613"/>
    </source>
</evidence>
<dbReference type="Gene3D" id="6.10.250.900">
    <property type="match status" value="1"/>
</dbReference>
<evidence type="ECO:0000256" key="2">
    <source>
        <dbReference type="ARBA" id="ARBA00010022"/>
    </source>
</evidence>
<evidence type="ECO:0000256" key="6">
    <source>
        <dbReference type="ARBA" id="ARBA00040208"/>
    </source>
</evidence>
<dbReference type="PANTHER" id="PTHR10533">
    <property type="entry name" value="NEUROPEPTIDE Y/PANCREATIC HORMONE/PEPTIDE YY"/>
    <property type="match status" value="1"/>
</dbReference>
<dbReference type="SMART" id="SM00309">
    <property type="entry name" value="PAH"/>
    <property type="match status" value="1"/>
</dbReference>